<dbReference type="Pfam" id="PF13972">
    <property type="entry name" value="TetR"/>
    <property type="match status" value="1"/>
</dbReference>
<dbReference type="Gene3D" id="1.10.357.10">
    <property type="entry name" value="Tetracycline Repressor, domain 2"/>
    <property type="match status" value="1"/>
</dbReference>
<dbReference type="RefSeq" id="WP_151122769.1">
    <property type="nucleotide sequence ID" value="NZ_CP088081.1"/>
</dbReference>
<sequence length="247" mass="26208">MAAKPPRRTPQRILEAARALYNRFGEPNISTTRIAAELGISPGNLHYHFATKNALLDALLADDLAALDAVLAQAPAVRHVDEAWQCVQAQLALAHQYRFLLRDLNELLSRNRQLEQRVQAMMARQTAAARALLEGLVHGGDAQIAPAEIDDLATALVLVLNGWHNFAFARAPRLALEASQAPQTLAEGVGRAMGLLAPCLTPTARDTLARLRQAAESGPEGPPLATPGPAAAMAPATPPAARSLATG</sequence>
<dbReference type="EMBL" id="VZPB01000006">
    <property type="protein sequence ID" value="KAB0584424.1"/>
    <property type="molecule type" value="Genomic_DNA"/>
</dbReference>
<feature type="region of interest" description="Disordered" evidence="4">
    <location>
        <begin position="213"/>
        <end position="247"/>
    </location>
</feature>
<accession>A0A643FFT1</accession>
<dbReference type="PANTHER" id="PTHR30055">
    <property type="entry name" value="HTH-TYPE TRANSCRIPTIONAL REGULATOR RUTR"/>
    <property type="match status" value="1"/>
</dbReference>
<keyword evidence="7" id="KW-1185">Reference proteome</keyword>
<feature type="compositionally biased region" description="Low complexity" evidence="4">
    <location>
        <begin position="227"/>
        <end position="241"/>
    </location>
</feature>
<feature type="coiled-coil region" evidence="3">
    <location>
        <begin position="97"/>
        <end position="124"/>
    </location>
</feature>
<dbReference type="GO" id="GO:0003700">
    <property type="term" value="F:DNA-binding transcription factor activity"/>
    <property type="evidence" value="ECO:0007669"/>
    <property type="project" value="TreeGrafter"/>
</dbReference>
<evidence type="ECO:0000313" key="6">
    <source>
        <dbReference type="EMBL" id="KAB0584424.1"/>
    </source>
</evidence>
<protein>
    <submittedName>
        <fullName evidence="6">TetR/AcrR family transcriptional regulator</fullName>
    </submittedName>
</protein>
<dbReference type="OrthoDB" id="8770705at2"/>
<evidence type="ECO:0000256" key="3">
    <source>
        <dbReference type="SAM" id="Coils"/>
    </source>
</evidence>
<evidence type="ECO:0000256" key="1">
    <source>
        <dbReference type="ARBA" id="ARBA00023125"/>
    </source>
</evidence>
<feature type="domain" description="HTH tetR-type" evidence="5">
    <location>
        <begin position="7"/>
        <end position="67"/>
    </location>
</feature>
<dbReference type="InterPro" id="IPR001647">
    <property type="entry name" value="HTH_TetR"/>
</dbReference>
<feature type="DNA-binding region" description="H-T-H motif" evidence="2">
    <location>
        <begin position="30"/>
        <end position="49"/>
    </location>
</feature>
<reference evidence="6 7" key="1">
    <citation type="submission" date="2019-09" db="EMBL/GenBank/DDBJ databases">
        <title>Draft genome sequences of 48 bacterial type strains from the CCUG.</title>
        <authorList>
            <person name="Tunovic T."/>
            <person name="Pineiro-Iglesias B."/>
            <person name="Unosson C."/>
            <person name="Inganas E."/>
            <person name="Ohlen M."/>
            <person name="Cardew S."/>
            <person name="Jensie-Markopoulos S."/>
            <person name="Salva-Serra F."/>
            <person name="Jaen-Luchoro D."/>
            <person name="Karlsson R."/>
            <person name="Svensson-Stadler L."/>
            <person name="Chun J."/>
            <person name="Moore E."/>
        </authorList>
    </citation>
    <scope>NUCLEOTIDE SEQUENCE [LARGE SCALE GENOMIC DNA]</scope>
    <source>
        <strain evidence="6 7">CCUG 30977</strain>
    </source>
</reference>
<evidence type="ECO:0000313" key="7">
    <source>
        <dbReference type="Proteomes" id="UP000430120"/>
    </source>
</evidence>
<dbReference type="InterPro" id="IPR009057">
    <property type="entry name" value="Homeodomain-like_sf"/>
</dbReference>
<dbReference type="SUPFAM" id="SSF46689">
    <property type="entry name" value="Homeodomain-like"/>
    <property type="match status" value="1"/>
</dbReference>
<evidence type="ECO:0000256" key="2">
    <source>
        <dbReference type="PROSITE-ProRule" id="PRU00335"/>
    </source>
</evidence>
<keyword evidence="1 2" id="KW-0238">DNA-binding</keyword>
<name>A0A643FFT1_IDEDE</name>
<evidence type="ECO:0000259" key="5">
    <source>
        <dbReference type="PROSITE" id="PS50977"/>
    </source>
</evidence>
<evidence type="ECO:0000256" key="4">
    <source>
        <dbReference type="SAM" id="MobiDB-lite"/>
    </source>
</evidence>
<dbReference type="PROSITE" id="PS50977">
    <property type="entry name" value="HTH_TETR_2"/>
    <property type="match status" value="1"/>
</dbReference>
<dbReference type="AlphaFoldDB" id="A0A643FFT1"/>
<organism evidence="6 7">
    <name type="scientific">Ideonella dechloratans</name>
    <dbReference type="NCBI Taxonomy" id="36863"/>
    <lineage>
        <taxon>Bacteria</taxon>
        <taxon>Pseudomonadati</taxon>
        <taxon>Pseudomonadota</taxon>
        <taxon>Betaproteobacteria</taxon>
        <taxon>Burkholderiales</taxon>
        <taxon>Sphaerotilaceae</taxon>
        <taxon>Ideonella</taxon>
    </lineage>
</organism>
<dbReference type="PRINTS" id="PR00455">
    <property type="entry name" value="HTHTETR"/>
</dbReference>
<comment type="caution">
    <text evidence="6">The sequence shown here is derived from an EMBL/GenBank/DDBJ whole genome shotgun (WGS) entry which is preliminary data.</text>
</comment>
<keyword evidence="3" id="KW-0175">Coiled coil</keyword>
<dbReference type="InterPro" id="IPR050109">
    <property type="entry name" value="HTH-type_TetR-like_transc_reg"/>
</dbReference>
<dbReference type="PANTHER" id="PTHR30055:SF223">
    <property type="entry name" value="HTH-TYPE TRANSCRIPTIONAL REGULATOR UIDR"/>
    <property type="match status" value="1"/>
</dbReference>
<dbReference type="Pfam" id="PF00440">
    <property type="entry name" value="TetR_N"/>
    <property type="match status" value="1"/>
</dbReference>
<dbReference type="GO" id="GO:0000976">
    <property type="term" value="F:transcription cis-regulatory region binding"/>
    <property type="evidence" value="ECO:0007669"/>
    <property type="project" value="TreeGrafter"/>
</dbReference>
<dbReference type="Proteomes" id="UP000430120">
    <property type="component" value="Unassembled WGS sequence"/>
</dbReference>
<gene>
    <name evidence="6" type="ORF">F7Q92_04205</name>
</gene>
<proteinExistence type="predicted"/>
<dbReference type="InterPro" id="IPR025722">
    <property type="entry name" value="TetR"/>
</dbReference>